<dbReference type="PANTHER" id="PTHR31374">
    <property type="entry name" value="AUXIN-INDUCED PROTEIN-LIKE-RELATED"/>
    <property type="match status" value="1"/>
</dbReference>
<dbReference type="EMBL" id="WJXA01000003">
    <property type="protein sequence ID" value="KAF7149266.1"/>
    <property type="molecule type" value="Genomic_DNA"/>
</dbReference>
<comment type="similarity">
    <text evidence="1">Belongs to the ARG7 family.</text>
</comment>
<dbReference type="OrthoDB" id="1848283at2759"/>
<dbReference type="Pfam" id="PF02519">
    <property type="entry name" value="Auxin_inducible"/>
    <property type="match status" value="1"/>
</dbReference>
<organism evidence="2 3">
    <name type="scientific">Rhododendron simsii</name>
    <name type="common">Sims's rhododendron</name>
    <dbReference type="NCBI Taxonomy" id="118357"/>
    <lineage>
        <taxon>Eukaryota</taxon>
        <taxon>Viridiplantae</taxon>
        <taxon>Streptophyta</taxon>
        <taxon>Embryophyta</taxon>
        <taxon>Tracheophyta</taxon>
        <taxon>Spermatophyta</taxon>
        <taxon>Magnoliopsida</taxon>
        <taxon>eudicotyledons</taxon>
        <taxon>Gunneridae</taxon>
        <taxon>Pentapetalae</taxon>
        <taxon>asterids</taxon>
        <taxon>Ericales</taxon>
        <taxon>Ericaceae</taxon>
        <taxon>Ericoideae</taxon>
        <taxon>Rhodoreae</taxon>
        <taxon>Rhododendron</taxon>
    </lineage>
</organism>
<dbReference type="AlphaFoldDB" id="A0A834H7I9"/>
<keyword evidence="3" id="KW-1185">Reference proteome</keyword>
<dbReference type="GO" id="GO:0009733">
    <property type="term" value="P:response to auxin"/>
    <property type="evidence" value="ECO:0007669"/>
    <property type="project" value="InterPro"/>
</dbReference>
<dbReference type="Proteomes" id="UP000626092">
    <property type="component" value="Unassembled WGS sequence"/>
</dbReference>
<evidence type="ECO:0008006" key="4">
    <source>
        <dbReference type="Google" id="ProtNLM"/>
    </source>
</evidence>
<comment type="caution">
    <text evidence="2">The sequence shown here is derived from an EMBL/GenBank/DDBJ whole genome shotgun (WGS) entry which is preliminary data.</text>
</comment>
<sequence>MLGKKMGSVKKLAKKVKVMGGSRDHETTYHECLLRDDHQWEEGSRTSATTPTGFLAVYVGEERRRFVVPTGYLTHPLFKMLLEKAYDEFGFEQRNGLVVPCSVNAFQEVVSAVECCHGRFDFGELVEEFI</sequence>
<reference evidence="2" key="1">
    <citation type="submission" date="2019-11" db="EMBL/GenBank/DDBJ databases">
        <authorList>
            <person name="Liu Y."/>
            <person name="Hou J."/>
            <person name="Li T.-Q."/>
            <person name="Guan C.-H."/>
            <person name="Wu X."/>
            <person name="Wu H.-Z."/>
            <person name="Ling F."/>
            <person name="Zhang R."/>
            <person name="Shi X.-G."/>
            <person name="Ren J.-P."/>
            <person name="Chen E.-F."/>
            <person name="Sun J.-M."/>
        </authorList>
    </citation>
    <scope>NUCLEOTIDE SEQUENCE</scope>
    <source>
        <strain evidence="2">Adult_tree_wgs_1</strain>
        <tissue evidence="2">Leaves</tissue>
    </source>
</reference>
<name>A0A834H7I9_RHOSS</name>
<protein>
    <recommendedName>
        <fullName evidence="4">SAUR family protein</fullName>
    </recommendedName>
</protein>
<proteinExistence type="inferred from homology"/>
<accession>A0A834H7I9</accession>
<gene>
    <name evidence="2" type="ORF">RHSIM_Rhsim03G0074000</name>
</gene>
<evidence type="ECO:0000256" key="1">
    <source>
        <dbReference type="ARBA" id="ARBA00006974"/>
    </source>
</evidence>
<dbReference type="PANTHER" id="PTHR31374:SF28">
    <property type="entry name" value="SAUR-LIKE AUXIN-RESPONSIVE PROTEIN FAMILY"/>
    <property type="match status" value="1"/>
</dbReference>
<dbReference type="InterPro" id="IPR003676">
    <property type="entry name" value="SAUR_fam"/>
</dbReference>
<evidence type="ECO:0000313" key="3">
    <source>
        <dbReference type="Proteomes" id="UP000626092"/>
    </source>
</evidence>
<evidence type="ECO:0000313" key="2">
    <source>
        <dbReference type="EMBL" id="KAF7149266.1"/>
    </source>
</evidence>